<keyword evidence="4 6" id="KW-0732">Signal</keyword>
<dbReference type="GO" id="GO:0030313">
    <property type="term" value="C:cell envelope"/>
    <property type="evidence" value="ECO:0007669"/>
    <property type="project" value="UniProtKB-SubCell"/>
</dbReference>
<dbReference type="PRINTS" id="PR00690">
    <property type="entry name" value="ADHESNFAMILY"/>
</dbReference>
<dbReference type="AlphaFoldDB" id="A0A290ZA86"/>
<evidence type="ECO:0000256" key="5">
    <source>
        <dbReference type="RuleBase" id="RU003512"/>
    </source>
</evidence>
<evidence type="ECO:0000256" key="3">
    <source>
        <dbReference type="ARBA" id="ARBA00022723"/>
    </source>
</evidence>
<comment type="similarity">
    <text evidence="5">Belongs to the bacterial solute-binding protein 9 family.</text>
</comment>
<evidence type="ECO:0000313" key="8">
    <source>
        <dbReference type="Proteomes" id="UP000218505"/>
    </source>
</evidence>
<dbReference type="PRINTS" id="PR00691">
    <property type="entry name" value="ADHESINB"/>
</dbReference>
<name>A0A290ZA86_9PSEU</name>
<dbReference type="NCBIfam" id="TIGR03769">
    <property type="entry name" value="P_ac_wall_RPT"/>
    <property type="match status" value="1"/>
</dbReference>
<dbReference type="InterPro" id="IPR006129">
    <property type="entry name" value="AdhesinB"/>
</dbReference>
<keyword evidence="8" id="KW-1185">Reference proteome</keyword>
<dbReference type="Proteomes" id="UP000218505">
    <property type="component" value="Chromosome"/>
</dbReference>
<organism evidence="7 8">
    <name type="scientific">Actinosynnema pretiosum</name>
    <dbReference type="NCBI Taxonomy" id="42197"/>
    <lineage>
        <taxon>Bacteria</taxon>
        <taxon>Bacillati</taxon>
        <taxon>Actinomycetota</taxon>
        <taxon>Actinomycetes</taxon>
        <taxon>Pseudonocardiales</taxon>
        <taxon>Pseudonocardiaceae</taxon>
        <taxon>Actinosynnema</taxon>
    </lineage>
</organism>
<reference evidence="7" key="1">
    <citation type="submission" date="2017-09" db="EMBL/GenBank/DDBJ databases">
        <title>Complete Genome Sequence of ansamitocin-producing Bacterium Actinosynnema pretiosum X47.</title>
        <authorList>
            <person name="Cao G."/>
            <person name="Zong G."/>
            <person name="Zhong C."/>
            <person name="Fu J."/>
        </authorList>
    </citation>
    <scope>NUCLEOTIDE SEQUENCE [LARGE SCALE GENOMIC DNA]</scope>
    <source>
        <strain evidence="7">X47</strain>
    </source>
</reference>
<dbReference type="InterPro" id="IPR006127">
    <property type="entry name" value="ZnuA-like"/>
</dbReference>
<dbReference type="NCBIfam" id="TIGR03772">
    <property type="entry name" value="anch_rpt_subst"/>
    <property type="match status" value="1"/>
</dbReference>
<keyword evidence="3" id="KW-0479">Metal-binding</keyword>
<keyword evidence="2 5" id="KW-0813">Transport</keyword>
<dbReference type="GO" id="GO:0007155">
    <property type="term" value="P:cell adhesion"/>
    <property type="evidence" value="ECO:0007669"/>
    <property type="project" value="InterPro"/>
</dbReference>
<dbReference type="GO" id="GO:0046872">
    <property type="term" value="F:metal ion binding"/>
    <property type="evidence" value="ECO:0007669"/>
    <property type="project" value="UniProtKB-KW"/>
</dbReference>
<proteinExistence type="inferred from homology"/>
<evidence type="ECO:0000256" key="2">
    <source>
        <dbReference type="ARBA" id="ARBA00022448"/>
    </source>
</evidence>
<dbReference type="GO" id="GO:0030001">
    <property type="term" value="P:metal ion transport"/>
    <property type="evidence" value="ECO:0007669"/>
    <property type="project" value="InterPro"/>
</dbReference>
<sequence>MRVRAPSRFVAGLLVVGLAVSGCSAGAGRGGGDGIAVVTTTEILADLVRNVGGERVRVDSVVPAGGDPHSYEPTPADVKKVVGAQVAFTNHLLLEEQRLIKAIDANLADGAPNVSLAESAETYGANVIPLVEDVGLDVLWLGLRVRGDGKERGASRTSEVRLSAVGVEGPGELAVYLTESLGKPVPYFDSGDGLSEVDVTTLPPAAHTHLNWAFTAPGVYRLALRAELVNDGGEPIPLGESTFTFAVGVNPAETGKTVLHKGHTDLTVDLDSGELYTFNDEGGGTAQHVVAAQDAVIEVPNKTLSSVPDDPRFGFLGAPGAQVHQLPQAVLGKHVHGEIDPHLWQDVRNARAYVELIRDTLRSADPANAQEYDRNAREYAAELDALDGEVRQTIAGVPAERRQLITTHDGFGYLASAYDLTVAGFVVPNPAQEPSVEDVRKLTGTVRNLGVPAVFTEPNLAQRASVLNQVAADQGVEVCLLYGDAFDQRVRSYADMMRHNAKEVARCLG</sequence>
<evidence type="ECO:0000256" key="1">
    <source>
        <dbReference type="ARBA" id="ARBA00004196"/>
    </source>
</evidence>
<protein>
    <submittedName>
        <fullName evidence="7">Anchored repeat ABC transporter, substrate-binding protein</fullName>
    </submittedName>
</protein>
<dbReference type="InterPro" id="IPR022435">
    <property type="entry name" value="Surface-anchored_actinobac"/>
</dbReference>
<dbReference type="InterPro" id="IPR022434">
    <property type="entry name" value="ABC_LPXTG_lipo_actinobac"/>
</dbReference>
<dbReference type="InterPro" id="IPR050492">
    <property type="entry name" value="Bact_metal-bind_prot9"/>
</dbReference>
<comment type="subcellular location">
    <subcellularLocation>
        <location evidence="1">Cell envelope</location>
    </subcellularLocation>
</comment>
<dbReference type="KEGG" id="apre:CNX65_23680"/>
<dbReference type="PROSITE" id="PS51257">
    <property type="entry name" value="PROKAR_LIPOPROTEIN"/>
    <property type="match status" value="1"/>
</dbReference>
<dbReference type="RefSeq" id="WP_096495735.1">
    <property type="nucleotide sequence ID" value="NZ_CP023445.1"/>
</dbReference>
<dbReference type="Gene3D" id="3.40.50.1980">
    <property type="entry name" value="Nitrogenase molybdenum iron protein domain"/>
    <property type="match status" value="2"/>
</dbReference>
<dbReference type="SUPFAM" id="SSF53807">
    <property type="entry name" value="Helical backbone' metal receptor"/>
    <property type="match status" value="1"/>
</dbReference>
<feature type="chain" id="PRO_5012719254" evidence="6">
    <location>
        <begin position="28"/>
        <end position="509"/>
    </location>
</feature>
<gene>
    <name evidence="7" type="ORF">CNX65_23680</name>
</gene>
<evidence type="ECO:0000256" key="4">
    <source>
        <dbReference type="ARBA" id="ARBA00022729"/>
    </source>
</evidence>
<dbReference type="PANTHER" id="PTHR42953:SF1">
    <property type="entry name" value="METAL-BINDING PROTEIN HI_0362-RELATED"/>
    <property type="match status" value="1"/>
</dbReference>
<dbReference type="Pfam" id="PF01297">
    <property type="entry name" value="ZnuA"/>
    <property type="match status" value="2"/>
</dbReference>
<feature type="signal peptide" evidence="6">
    <location>
        <begin position="1"/>
        <end position="27"/>
    </location>
</feature>
<dbReference type="InterPro" id="IPR006128">
    <property type="entry name" value="Lipoprotein_PsaA-like"/>
</dbReference>
<evidence type="ECO:0000313" key="7">
    <source>
        <dbReference type="EMBL" id="ATE55906.1"/>
    </source>
</evidence>
<dbReference type="PANTHER" id="PTHR42953">
    <property type="entry name" value="HIGH-AFFINITY ZINC UPTAKE SYSTEM PROTEIN ZNUA-RELATED"/>
    <property type="match status" value="1"/>
</dbReference>
<dbReference type="NCBIfam" id="NF038134">
    <property type="entry name" value="choice_anch_M"/>
    <property type="match status" value="1"/>
</dbReference>
<accession>A0A290ZA86</accession>
<dbReference type="EMBL" id="CP023445">
    <property type="protein sequence ID" value="ATE55906.1"/>
    <property type="molecule type" value="Genomic_DNA"/>
</dbReference>
<evidence type="ECO:0000256" key="6">
    <source>
        <dbReference type="SAM" id="SignalP"/>
    </source>
</evidence>